<keyword evidence="4" id="KW-1185">Reference proteome</keyword>
<evidence type="ECO:0000313" key="3">
    <source>
        <dbReference type="EMBL" id="MEZ3178783.1"/>
    </source>
</evidence>
<evidence type="ECO:0008006" key="5">
    <source>
        <dbReference type="Google" id="ProtNLM"/>
    </source>
</evidence>
<sequence length="221" mass="22098">MRRTVRALSLATATGATLAALTPAVFAGAVPDDGTFRGAASHAPCPEPEEHEWEPDALDPAGPEAVVPRSTALEGPDAEPDAEDFEDPGGPEDPEGFEAYIPAPEEPEEPEGSEGSGESGAPGDLKGFEDSGGGDPVGPGAVEPKTLKPEPTAYRPSTPESGGSGATPCASAPVYRGVHAGGGGAFTDSVPALAVGGLLIAGAFAAAAHRVHRDRTTRTDG</sequence>
<evidence type="ECO:0000256" key="1">
    <source>
        <dbReference type="SAM" id="MobiDB-lite"/>
    </source>
</evidence>
<protein>
    <recommendedName>
        <fullName evidence="5">Secreted protein</fullName>
    </recommendedName>
</protein>
<feature type="region of interest" description="Disordered" evidence="1">
    <location>
        <begin position="37"/>
        <end position="171"/>
    </location>
</feature>
<accession>A0ABV4IW21</accession>
<dbReference type="Proteomes" id="UP001567537">
    <property type="component" value="Unassembled WGS sequence"/>
</dbReference>
<feature type="signal peptide" evidence="2">
    <location>
        <begin position="1"/>
        <end position="27"/>
    </location>
</feature>
<feature type="chain" id="PRO_5047105177" description="Secreted protein" evidence="2">
    <location>
        <begin position="28"/>
        <end position="221"/>
    </location>
</feature>
<evidence type="ECO:0000313" key="4">
    <source>
        <dbReference type="Proteomes" id="UP001567537"/>
    </source>
</evidence>
<reference evidence="3 4" key="1">
    <citation type="journal article" date="2021" name="Res Sq">
        <title>Streptomyces Pimoensis sp. nov., Isolated From the Taklimakan Desert in Xinjiang, China.</title>
        <authorList>
            <person name="Zhang P."/>
            <person name="Luo X."/>
            <person name="Luo X."/>
            <person name="Liu Z."/>
            <person name="Xia Z."/>
            <person name="Wan C."/>
            <person name="zhang L."/>
        </authorList>
    </citation>
    <scope>NUCLEOTIDE SEQUENCE [LARGE SCALE GENOMIC DNA]</scope>
    <source>
        <strain evidence="3 4">TRM75549</strain>
    </source>
</reference>
<organism evidence="3 4">
    <name type="scientific">Streptomyces pimonensis</name>
    <dbReference type="NCBI Taxonomy" id="2860288"/>
    <lineage>
        <taxon>Bacteria</taxon>
        <taxon>Bacillati</taxon>
        <taxon>Actinomycetota</taxon>
        <taxon>Actinomycetes</taxon>
        <taxon>Kitasatosporales</taxon>
        <taxon>Streptomycetaceae</taxon>
        <taxon>Streptomyces</taxon>
    </lineage>
</organism>
<evidence type="ECO:0000256" key="2">
    <source>
        <dbReference type="SAM" id="SignalP"/>
    </source>
</evidence>
<comment type="caution">
    <text evidence="3">The sequence shown here is derived from an EMBL/GenBank/DDBJ whole genome shotgun (WGS) entry which is preliminary data.</text>
</comment>
<feature type="compositionally biased region" description="Acidic residues" evidence="1">
    <location>
        <begin position="76"/>
        <end position="96"/>
    </location>
</feature>
<name>A0ABV4IW21_9ACTN</name>
<keyword evidence="2" id="KW-0732">Signal</keyword>
<feature type="compositionally biased region" description="Acidic residues" evidence="1">
    <location>
        <begin position="47"/>
        <end position="57"/>
    </location>
</feature>
<dbReference type="EMBL" id="JAHWZY010000006">
    <property type="protein sequence ID" value="MEZ3178783.1"/>
    <property type="molecule type" value="Genomic_DNA"/>
</dbReference>
<gene>
    <name evidence="3" type="ORF">KYY02_08720</name>
</gene>
<dbReference type="RefSeq" id="WP_371237082.1">
    <property type="nucleotide sequence ID" value="NZ_JAHWZY010000006.1"/>
</dbReference>
<proteinExistence type="predicted"/>